<dbReference type="Pfam" id="PF01895">
    <property type="entry name" value="PhoU"/>
    <property type="match status" value="2"/>
</dbReference>
<keyword evidence="4 8" id="KW-0813">Transport</keyword>
<dbReference type="PANTHER" id="PTHR42930">
    <property type="entry name" value="PHOSPHATE-SPECIFIC TRANSPORT SYSTEM ACCESSORY PROTEIN PHOU"/>
    <property type="match status" value="1"/>
</dbReference>
<evidence type="ECO:0000256" key="3">
    <source>
        <dbReference type="ARBA" id="ARBA00011738"/>
    </source>
</evidence>
<comment type="subcellular location">
    <subcellularLocation>
        <location evidence="1 8">Cytoplasm</location>
    </subcellularLocation>
</comment>
<dbReference type="GO" id="GO:0005737">
    <property type="term" value="C:cytoplasm"/>
    <property type="evidence" value="ECO:0007669"/>
    <property type="project" value="UniProtKB-SubCell"/>
</dbReference>
<organism evidence="10">
    <name type="scientific">uncultured Thiotrichaceae bacterium</name>
    <dbReference type="NCBI Taxonomy" id="298394"/>
    <lineage>
        <taxon>Bacteria</taxon>
        <taxon>Pseudomonadati</taxon>
        <taxon>Pseudomonadota</taxon>
        <taxon>Gammaproteobacteria</taxon>
        <taxon>Thiotrichales</taxon>
        <taxon>Thiotrichaceae</taxon>
        <taxon>environmental samples</taxon>
    </lineage>
</organism>
<dbReference type="GO" id="GO:0030643">
    <property type="term" value="P:intracellular phosphate ion homeostasis"/>
    <property type="evidence" value="ECO:0007669"/>
    <property type="project" value="InterPro"/>
</dbReference>
<protein>
    <recommendedName>
        <fullName evidence="8">Phosphate-specific transport system accessory protein PhoU</fullName>
    </recommendedName>
</protein>
<evidence type="ECO:0000256" key="8">
    <source>
        <dbReference type="PIRNR" id="PIRNR003107"/>
    </source>
</evidence>
<comment type="function">
    <text evidence="7 8">Plays a role in the regulation of phosphate uptake.</text>
</comment>
<feature type="domain" description="PhoU" evidence="9">
    <location>
        <begin position="23"/>
        <end position="107"/>
    </location>
</feature>
<dbReference type="NCBIfam" id="TIGR02135">
    <property type="entry name" value="phoU_full"/>
    <property type="match status" value="1"/>
</dbReference>
<keyword evidence="5 8" id="KW-0963">Cytoplasm</keyword>
<feature type="domain" description="PhoU" evidence="9">
    <location>
        <begin position="127"/>
        <end position="209"/>
    </location>
</feature>
<name>A0A6S6UJN0_9GAMM</name>
<evidence type="ECO:0000259" key="9">
    <source>
        <dbReference type="Pfam" id="PF01895"/>
    </source>
</evidence>
<dbReference type="GO" id="GO:0045936">
    <property type="term" value="P:negative regulation of phosphate metabolic process"/>
    <property type="evidence" value="ECO:0007669"/>
    <property type="project" value="InterPro"/>
</dbReference>
<dbReference type="AlphaFoldDB" id="A0A6S6UJN0"/>
<dbReference type="InterPro" id="IPR028366">
    <property type="entry name" value="PhoU"/>
</dbReference>
<dbReference type="Gene3D" id="1.20.58.220">
    <property type="entry name" value="Phosphate transport system protein phou homolog 2, domain 2"/>
    <property type="match status" value="1"/>
</dbReference>
<comment type="subunit">
    <text evidence="3 8">Homodimer.</text>
</comment>
<evidence type="ECO:0000256" key="4">
    <source>
        <dbReference type="ARBA" id="ARBA00022448"/>
    </source>
</evidence>
<evidence type="ECO:0000256" key="5">
    <source>
        <dbReference type="ARBA" id="ARBA00022490"/>
    </source>
</evidence>
<evidence type="ECO:0000256" key="2">
    <source>
        <dbReference type="ARBA" id="ARBA00008107"/>
    </source>
</evidence>
<dbReference type="InterPro" id="IPR026022">
    <property type="entry name" value="PhoU_dom"/>
</dbReference>
<evidence type="ECO:0000256" key="6">
    <source>
        <dbReference type="ARBA" id="ARBA00022592"/>
    </source>
</evidence>
<dbReference type="InterPro" id="IPR038078">
    <property type="entry name" value="PhoU-like_sf"/>
</dbReference>
<keyword evidence="6 8" id="KW-0592">Phosphate transport</keyword>
<evidence type="ECO:0000256" key="1">
    <source>
        <dbReference type="ARBA" id="ARBA00004496"/>
    </source>
</evidence>
<dbReference type="EMBL" id="CACVAY010000151">
    <property type="protein sequence ID" value="CAA6828760.1"/>
    <property type="molecule type" value="Genomic_DNA"/>
</dbReference>
<dbReference type="FunFam" id="1.20.58.220:FF:000004">
    <property type="entry name" value="Phosphate-specific transport system accessory protein PhoU"/>
    <property type="match status" value="1"/>
</dbReference>
<evidence type="ECO:0000256" key="7">
    <source>
        <dbReference type="ARBA" id="ARBA00056181"/>
    </source>
</evidence>
<gene>
    <name evidence="10" type="ORF">HELGO_WM9605</name>
</gene>
<evidence type="ECO:0000313" key="10">
    <source>
        <dbReference type="EMBL" id="CAA6828760.1"/>
    </source>
</evidence>
<dbReference type="PANTHER" id="PTHR42930:SF3">
    <property type="entry name" value="PHOSPHATE-SPECIFIC TRANSPORT SYSTEM ACCESSORY PROTEIN PHOU"/>
    <property type="match status" value="1"/>
</dbReference>
<dbReference type="SUPFAM" id="SSF109755">
    <property type="entry name" value="PhoU-like"/>
    <property type="match status" value="1"/>
</dbReference>
<dbReference type="GO" id="GO:0006817">
    <property type="term" value="P:phosphate ion transport"/>
    <property type="evidence" value="ECO:0007669"/>
    <property type="project" value="UniProtKB-KW"/>
</dbReference>
<sequence length="233" mass="25772">MSTQHILKPFDRDLKSVHNRVVGMAEMVSQELTDCFNAFVHRDKLEASDAVVADDLINASERIIDDLIVKTIVLHQPMAADCRLLIAALRVSKDLERIGDYATNIANHSRTLDELELTGQEQAVFAMGETVQDMMEDVIHAYTNNDAITAENVRQQDGAVDDTYTAVFANLIATSTEKPELSAACTHLVFIARSLERIGDHITDIAEEVLFVVNGVFPEDDRLKADVSAFVKG</sequence>
<reference evidence="10" key="1">
    <citation type="submission" date="2020-01" db="EMBL/GenBank/DDBJ databases">
        <authorList>
            <person name="Meier V. D."/>
            <person name="Meier V D."/>
        </authorList>
    </citation>
    <scope>NUCLEOTIDE SEQUENCE</scope>
    <source>
        <strain evidence="10">HLG_WM_MAG_07</strain>
    </source>
</reference>
<accession>A0A6S6UJN0</accession>
<dbReference type="PIRSF" id="PIRSF003107">
    <property type="entry name" value="PhoU"/>
    <property type="match status" value="1"/>
</dbReference>
<proteinExistence type="inferred from homology"/>
<comment type="similarity">
    <text evidence="2 8">Belongs to the PhoU family.</text>
</comment>